<proteinExistence type="inferred from homology"/>
<gene>
    <name evidence="6" type="ORF">J122_3031</name>
</gene>
<accession>A0A137S6T9</accession>
<dbReference type="GO" id="GO:0005829">
    <property type="term" value="C:cytosol"/>
    <property type="evidence" value="ECO:0007669"/>
    <property type="project" value="TreeGrafter"/>
</dbReference>
<dbReference type="PIRSF" id="PIRSF029827">
    <property type="entry name" value="Fe_traffic_YggX"/>
    <property type="match status" value="1"/>
</dbReference>
<protein>
    <recommendedName>
        <fullName evidence="4 5">Probable Fe(2+)-trafficking protein</fullName>
    </recommendedName>
</protein>
<comment type="caution">
    <text evidence="6">The sequence shown here is derived from an EMBL/GenBank/DDBJ whole genome shotgun (WGS) entry which is preliminary data.</text>
</comment>
<dbReference type="InterPro" id="IPR007457">
    <property type="entry name" value="Fe_traffick_prot_YggX"/>
</dbReference>
<sequence length="90" mass="10789">MSRTVFCRKYQKEMEGLAMPPMPGPKGQEIYDNVSRQAWEEWQNQQTMLINEKHLSMMDPNNRKYLQAQMERFFNNEPFDKAEGYVPPEK</sequence>
<evidence type="ECO:0000256" key="3">
    <source>
        <dbReference type="ARBA" id="ARBA00061679"/>
    </source>
</evidence>
<reference evidence="7" key="1">
    <citation type="submission" date="2015-12" db="EMBL/GenBank/DDBJ databases">
        <authorList>
            <person name="Lima A."/>
            <person name="Farahani Zayas N."/>
            <person name="Castro Da Silva M.A."/>
            <person name="Cabral A."/>
            <person name="Pessatti M.L."/>
        </authorList>
    </citation>
    <scope>NUCLEOTIDE SEQUENCE [LARGE SCALE GENOMIC DNA]</scope>
    <source>
        <strain evidence="7">LAMA 842</strain>
    </source>
</reference>
<evidence type="ECO:0000256" key="2">
    <source>
        <dbReference type="ARBA" id="ARBA00053793"/>
    </source>
</evidence>
<dbReference type="GO" id="GO:0034599">
    <property type="term" value="P:cellular response to oxidative stress"/>
    <property type="evidence" value="ECO:0007669"/>
    <property type="project" value="TreeGrafter"/>
</dbReference>
<keyword evidence="7" id="KW-1185">Reference proteome</keyword>
<dbReference type="EMBL" id="LOCO01000018">
    <property type="protein sequence ID" value="KXO08138.1"/>
    <property type="molecule type" value="Genomic_DNA"/>
</dbReference>
<dbReference type="SUPFAM" id="SSF111148">
    <property type="entry name" value="YggX-like"/>
    <property type="match status" value="1"/>
</dbReference>
<evidence type="ECO:0000256" key="5">
    <source>
        <dbReference type="HAMAP-Rule" id="MF_00686"/>
    </source>
</evidence>
<dbReference type="PANTHER" id="PTHR36965:SF1">
    <property type="entry name" value="FE(2+)-TRAFFICKING PROTEIN-RELATED"/>
    <property type="match status" value="1"/>
</dbReference>
<dbReference type="PATRIC" id="fig|1306954.6.peg.1311"/>
<dbReference type="Gene3D" id="1.10.3880.10">
    <property type="entry name" value="Fe(II) trafficking protein YggX"/>
    <property type="match status" value="1"/>
</dbReference>
<name>A0A137S6T9_9GAMM</name>
<comment type="function">
    <text evidence="2">Could be a mediator in iron transactions between iron acquisition and iron-requiring processes, such as synthesis and/or repair of Fe-S clusters in biosynthetic enzymes. Necessary to maintain high levels of aconitase under oxidative stress.</text>
</comment>
<dbReference type="InterPro" id="IPR036766">
    <property type="entry name" value="Fe_traffick_prot_YggX_sf"/>
</dbReference>
<dbReference type="HAMAP" id="MF_00686">
    <property type="entry name" value="Fe_traffic_YggX"/>
    <property type="match status" value="1"/>
</dbReference>
<evidence type="ECO:0000256" key="1">
    <source>
        <dbReference type="ARBA" id="ARBA00023004"/>
    </source>
</evidence>
<evidence type="ECO:0000313" key="6">
    <source>
        <dbReference type="EMBL" id="KXO08138.1"/>
    </source>
</evidence>
<dbReference type="FunFam" id="1.10.3880.10:FF:000001">
    <property type="entry name" value="Probable Fe(2+)-trafficking protein"/>
    <property type="match status" value="1"/>
</dbReference>
<dbReference type="GO" id="GO:0005506">
    <property type="term" value="F:iron ion binding"/>
    <property type="evidence" value="ECO:0007669"/>
    <property type="project" value="UniProtKB-UniRule"/>
</dbReference>
<dbReference type="PANTHER" id="PTHR36965">
    <property type="entry name" value="FE(2+)-TRAFFICKING PROTEIN-RELATED"/>
    <property type="match status" value="1"/>
</dbReference>
<organism evidence="6 7">
    <name type="scientific">Marinobacter excellens LAMA 842</name>
    <dbReference type="NCBI Taxonomy" id="1306954"/>
    <lineage>
        <taxon>Bacteria</taxon>
        <taxon>Pseudomonadati</taxon>
        <taxon>Pseudomonadota</taxon>
        <taxon>Gammaproteobacteria</taxon>
        <taxon>Pseudomonadales</taxon>
        <taxon>Marinobacteraceae</taxon>
        <taxon>Marinobacter</taxon>
    </lineage>
</organism>
<dbReference type="NCBIfam" id="NF003817">
    <property type="entry name" value="PRK05408.1"/>
    <property type="match status" value="1"/>
</dbReference>
<dbReference type="GeneID" id="94725073"/>
<dbReference type="Pfam" id="PF04362">
    <property type="entry name" value="Iron_traffic"/>
    <property type="match status" value="1"/>
</dbReference>
<dbReference type="RefSeq" id="WP_061332992.1">
    <property type="nucleotide sequence ID" value="NZ_LOCO01000018.1"/>
</dbReference>
<keyword evidence="1 5" id="KW-0408">Iron</keyword>
<comment type="similarity">
    <text evidence="3 5">Belongs to the Fe(2+)-trafficking protein family.</text>
</comment>
<evidence type="ECO:0000313" key="7">
    <source>
        <dbReference type="Proteomes" id="UP000070282"/>
    </source>
</evidence>
<dbReference type="AlphaFoldDB" id="A0A137S6T9"/>
<evidence type="ECO:0000256" key="4">
    <source>
        <dbReference type="ARBA" id="ARBA00070403"/>
    </source>
</evidence>
<dbReference type="Proteomes" id="UP000070282">
    <property type="component" value="Unassembled WGS sequence"/>
</dbReference>